<evidence type="ECO:0000313" key="1">
    <source>
        <dbReference type="EMBL" id="RGE46670.1"/>
    </source>
</evidence>
<dbReference type="OrthoDB" id="8906075at2"/>
<evidence type="ECO:0000313" key="2">
    <source>
        <dbReference type="Proteomes" id="UP000261948"/>
    </source>
</evidence>
<accession>A0A373FR96</accession>
<gene>
    <name evidence="1" type="ORF">DZC30_02520</name>
</gene>
<keyword evidence="2" id="KW-1185">Reference proteome</keyword>
<reference evidence="1 2" key="1">
    <citation type="submission" date="2018-08" db="EMBL/GenBank/DDBJ databases">
        <title>Comamonas testosteroni strain SWCO2.</title>
        <authorList>
            <person name="Jiang N."/>
            <person name="Zhang X.Z."/>
        </authorList>
    </citation>
    <scope>NUCLEOTIDE SEQUENCE [LARGE SCALE GENOMIC DNA]</scope>
    <source>
        <strain evidence="1 2">SWCO2</strain>
    </source>
</reference>
<dbReference type="InterPro" id="IPR037238">
    <property type="entry name" value="YbiA-like_sf"/>
</dbReference>
<dbReference type="SUPFAM" id="SSF143990">
    <property type="entry name" value="YbiA-like"/>
    <property type="match status" value="1"/>
</dbReference>
<comment type="caution">
    <text evidence="1">The sequence shown here is derived from an EMBL/GenBank/DDBJ whole genome shotgun (WGS) entry which is preliminary data.</text>
</comment>
<sequence length="267" mass="29968">MLLEQLLIQPIRRIDLIQPWRAAGKNVGMVADSLLAGAMAIHFADSALVFRSPLRFACCQTGTVIGVRSSGAPLTLGYRFDVVPSEDVDGLFAACEPRLSLPPDQWSGLSRFGKAESVFFLADLSCLGKDYFLRLRLLDRGWCSVRYRPDLDGAIEFSPENERVEVPRVVVNSPGDEFGWLHPASAYPFVLDGQYWRTAHPRDWPWPLARAWRSQPTGSEYRRIVTAALLARFAQNDTLRRRLKALRWPVTVADLPEGLVEEVAALM</sequence>
<organism evidence="1 2">
    <name type="scientific">Comamonas testosteroni</name>
    <name type="common">Pseudomonas testosteroni</name>
    <dbReference type="NCBI Taxonomy" id="285"/>
    <lineage>
        <taxon>Bacteria</taxon>
        <taxon>Pseudomonadati</taxon>
        <taxon>Pseudomonadota</taxon>
        <taxon>Betaproteobacteria</taxon>
        <taxon>Burkholderiales</taxon>
        <taxon>Comamonadaceae</taxon>
        <taxon>Comamonas</taxon>
    </lineage>
</organism>
<name>A0A373FR96_COMTE</name>
<proteinExistence type="predicted"/>
<dbReference type="AlphaFoldDB" id="A0A373FR96"/>
<protein>
    <submittedName>
        <fullName evidence="1">Uncharacterized protein</fullName>
    </submittedName>
</protein>
<dbReference type="EMBL" id="QURR01000002">
    <property type="protein sequence ID" value="RGE46670.1"/>
    <property type="molecule type" value="Genomic_DNA"/>
</dbReference>
<dbReference type="Proteomes" id="UP000261948">
    <property type="component" value="Unassembled WGS sequence"/>
</dbReference>